<name>A0A067SM35_GALM3</name>
<dbReference type="EMBL" id="KL142406">
    <property type="protein sequence ID" value="KDR68784.1"/>
    <property type="molecule type" value="Genomic_DNA"/>
</dbReference>
<proteinExistence type="predicted"/>
<keyword evidence="2" id="KW-1185">Reference proteome</keyword>
<accession>A0A067SM35</accession>
<dbReference type="AlphaFoldDB" id="A0A067SM35"/>
<protein>
    <submittedName>
        <fullName evidence="1">Uncharacterized protein</fullName>
    </submittedName>
</protein>
<reference evidence="2" key="1">
    <citation type="journal article" date="2014" name="Proc. Natl. Acad. Sci. U.S.A.">
        <title>Extensive sampling of basidiomycete genomes demonstrates inadequacy of the white-rot/brown-rot paradigm for wood decay fungi.</title>
        <authorList>
            <person name="Riley R."/>
            <person name="Salamov A.A."/>
            <person name="Brown D.W."/>
            <person name="Nagy L.G."/>
            <person name="Floudas D."/>
            <person name="Held B.W."/>
            <person name="Levasseur A."/>
            <person name="Lombard V."/>
            <person name="Morin E."/>
            <person name="Otillar R."/>
            <person name="Lindquist E.A."/>
            <person name="Sun H."/>
            <person name="LaButti K.M."/>
            <person name="Schmutz J."/>
            <person name="Jabbour D."/>
            <person name="Luo H."/>
            <person name="Baker S.E."/>
            <person name="Pisabarro A.G."/>
            <person name="Walton J.D."/>
            <person name="Blanchette R.A."/>
            <person name="Henrissat B."/>
            <person name="Martin F."/>
            <person name="Cullen D."/>
            <person name="Hibbett D.S."/>
            <person name="Grigoriev I.V."/>
        </authorList>
    </citation>
    <scope>NUCLEOTIDE SEQUENCE [LARGE SCALE GENOMIC DNA]</scope>
    <source>
        <strain evidence="2">CBS 339.88</strain>
    </source>
</reference>
<evidence type="ECO:0000313" key="2">
    <source>
        <dbReference type="Proteomes" id="UP000027222"/>
    </source>
</evidence>
<organism evidence="1 2">
    <name type="scientific">Galerina marginata (strain CBS 339.88)</name>
    <dbReference type="NCBI Taxonomy" id="685588"/>
    <lineage>
        <taxon>Eukaryota</taxon>
        <taxon>Fungi</taxon>
        <taxon>Dikarya</taxon>
        <taxon>Basidiomycota</taxon>
        <taxon>Agaricomycotina</taxon>
        <taxon>Agaricomycetes</taxon>
        <taxon>Agaricomycetidae</taxon>
        <taxon>Agaricales</taxon>
        <taxon>Agaricineae</taxon>
        <taxon>Strophariaceae</taxon>
        <taxon>Galerina</taxon>
    </lineage>
</organism>
<dbReference type="HOGENOM" id="CLU_141150_0_0_1"/>
<dbReference type="Proteomes" id="UP000027222">
    <property type="component" value="Unassembled WGS sequence"/>
</dbReference>
<evidence type="ECO:0000313" key="1">
    <source>
        <dbReference type="EMBL" id="KDR68784.1"/>
    </source>
</evidence>
<sequence length="140" mass="15204">MDTTATTVPMAPMVLRVGTLLIEEIPEILVAVEEEVEAAAAVEEEATVVAWAAVIQIVGSVTYQTAATTAKSNHLAFAGYKLSDHSTALPIGTSAHQIAWTIFCVVRPLSQSRDFVDFGISLKRRLLERRLLASFSFSLR</sequence>
<gene>
    <name evidence="1" type="ORF">GALMADRAFT_1030250</name>
</gene>